<feature type="region of interest" description="Disordered" evidence="1">
    <location>
        <begin position="616"/>
        <end position="649"/>
    </location>
</feature>
<feature type="chain" id="PRO_5025590846" description="Cell wall anchored protein" evidence="3">
    <location>
        <begin position="23"/>
        <end position="649"/>
    </location>
</feature>
<dbReference type="AlphaFoldDB" id="A0A6A6XXL6"/>
<organism evidence="4 5">
    <name type="scientific">Melanomma pulvis-pyrius CBS 109.77</name>
    <dbReference type="NCBI Taxonomy" id="1314802"/>
    <lineage>
        <taxon>Eukaryota</taxon>
        <taxon>Fungi</taxon>
        <taxon>Dikarya</taxon>
        <taxon>Ascomycota</taxon>
        <taxon>Pezizomycotina</taxon>
        <taxon>Dothideomycetes</taxon>
        <taxon>Pleosporomycetidae</taxon>
        <taxon>Pleosporales</taxon>
        <taxon>Melanommataceae</taxon>
        <taxon>Melanomma</taxon>
    </lineage>
</organism>
<dbReference type="PANTHER" id="PTHR23244:SF497">
    <property type="entry name" value="WALL ANCHORED PROTEIN, PUTATIVE-RELATED"/>
    <property type="match status" value="1"/>
</dbReference>
<proteinExistence type="predicted"/>
<dbReference type="InterPro" id="IPR015915">
    <property type="entry name" value="Kelch-typ_b-propeller"/>
</dbReference>
<evidence type="ECO:0000256" key="1">
    <source>
        <dbReference type="SAM" id="MobiDB-lite"/>
    </source>
</evidence>
<keyword evidence="5" id="KW-1185">Reference proteome</keyword>
<reference evidence="4" key="1">
    <citation type="journal article" date="2020" name="Stud. Mycol.">
        <title>101 Dothideomycetes genomes: a test case for predicting lifestyles and emergence of pathogens.</title>
        <authorList>
            <person name="Haridas S."/>
            <person name="Albert R."/>
            <person name="Binder M."/>
            <person name="Bloem J."/>
            <person name="Labutti K."/>
            <person name="Salamov A."/>
            <person name="Andreopoulos B."/>
            <person name="Baker S."/>
            <person name="Barry K."/>
            <person name="Bills G."/>
            <person name="Bluhm B."/>
            <person name="Cannon C."/>
            <person name="Castanera R."/>
            <person name="Culley D."/>
            <person name="Daum C."/>
            <person name="Ezra D."/>
            <person name="Gonzalez J."/>
            <person name="Henrissat B."/>
            <person name="Kuo A."/>
            <person name="Liang C."/>
            <person name="Lipzen A."/>
            <person name="Lutzoni F."/>
            <person name="Magnuson J."/>
            <person name="Mondo S."/>
            <person name="Nolan M."/>
            <person name="Ohm R."/>
            <person name="Pangilinan J."/>
            <person name="Park H.-J."/>
            <person name="Ramirez L."/>
            <person name="Alfaro M."/>
            <person name="Sun H."/>
            <person name="Tritt A."/>
            <person name="Yoshinaga Y."/>
            <person name="Zwiers L.-H."/>
            <person name="Turgeon B."/>
            <person name="Goodwin S."/>
            <person name="Spatafora J."/>
            <person name="Crous P."/>
            <person name="Grigoriev I."/>
        </authorList>
    </citation>
    <scope>NUCLEOTIDE SEQUENCE</scope>
    <source>
        <strain evidence="4">CBS 109.77</strain>
    </source>
</reference>
<keyword evidence="2" id="KW-0472">Membrane</keyword>
<dbReference type="Proteomes" id="UP000799757">
    <property type="component" value="Unassembled WGS sequence"/>
</dbReference>
<accession>A0A6A6XXL6</accession>
<feature type="transmembrane region" description="Helical" evidence="2">
    <location>
        <begin position="504"/>
        <end position="526"/>
    </location>
</feature>
<sequence length="649" mass="71088">MALTQLNSNLLVTCLLAVITAAQIPSVWHPTDVVTYFCQRWYHQSLVYNDILYIHGGIQTFNVPEHASNWTNNTLGYNNFLLQVDLKESWDWKTNISYTALEELPNPITGTSVRSGAIRGAMFQGPANNSNIYTYGGTTFRGNESFPSKNANYYNVQYSDQYPLWSFDNKTQVWNQYDISQSWTPSYGAATEAPDQGLAFYLNGRTDNGTSSSTLHDGDIETLLEGMIVIDLVQHTSRNISTAGMYNDYPRVGGGMEYVPSVGSNGVLIALGGQVFDGNRITTSQDKGRLVGFNTIEVFNIASYINDPTGNGTWFAQDTSGDIPPARIDFCTIIASTPDNSSHNIYVYAGRDPTAVNETIYYDDIYVLSLPSFTWIKVFSGKSPRWGHTCHLVAGRQMLTVGGHNKYQNQCDWEKKSVAIVDLPTMGWGSVYRAQNEPYQLSDGLVARLGGSATGGATLKTPENGWGAPQLGQIMSKTRIYSNDPVDSLAKDPNANGVDSKTRIATIAAGTIAGAVLLACVSWVAYMYRRRNGSAVGSMDSEHDDPAAEVEGKCKFELSQDEKAVYEISSSECRHEIPDTSVRAEADGGSSVTYAVELPTTNFHQDGRWGVPIIRVPSPSHLRRTETGSSTAGSASSPNTHRKDYADMV</sequence>
<name>A0A6A6XXL6_9PLEO</name>
<keyword evidence="2" id="KW-1133">Transmembrane helix</keyword>
<evidence type="ECO:0000256" key="3">
    <source>
        <dbReference type="SAM" id="SignalP"/>
    </source>
</evidence>
<evidence type="ECO:0000313" key="5">
    <source>
        <dbReference type="Proteomes" id="UP000799757"/>
    </source>
</evidence>
<evidence type="ECO:0000313" key="4">
    <source>
        <dbReference type="EMBL" id="KAF2800484.1"/>
    </source>
</evidence>
<dbReference type="OrthoDB" id="10251809at2759"/>
<evidence type="ECO:0008006" key="6">
    <source>
        <dbReference type="Google" id="ProtNLM"/>
    </source>
</evidence>
<evidence type="ECO:0000256" key="2">
    <source>
        <dbReference type="SAM" id="Phobius"/>
    </source>
</evidence>
<dbReference type="Gene3D" id="2.120.10.80">
    <property type="entry name" value="Kelch-type beta propeller"/>
    <property type="match status" value="2"/>
</dbReference>
<feature type="compositionally biased region" description="Low complexity" evidence="1">
    <location>
        <begin position="627"/>
        <end position="637"/>
    </location>
</feature>
<keyword evidence="2" id="KW-0812">Transmembrane</keyword>
<protein>
    <recommendedName>
        <fullName evidence="6">Cell wall anchored protein</fullName>
    </recommendedName>
</protein>
<dbReference type="EMBL" id="MU001747">
    <property type="protein sequence ID" value="KAF2800484.1"/>
    <property type="molecule type" value="Genomic_DNA"/>
</dbReference>
<dbReference type="PANTHER" id="PTHR23244">
    <property type="entry name" value="KELCH REPEAT DOMAIN"/>
    <property type="match status" value="1"/>
</dbReference>
<keyword evidence="3" id="KW-0732">Signal</keyword>
<feature type="signal peptide" evidence="3">
    <location>
        <begin position="1"/>
        <end position="22"/>
    </location>
</feature>
<gene>
    <name evidence="4" type="ORF">K505DRAFT_381091</name>
</gene>
<dbReference type="SUPFAM" id="SSF117281">
    <property type="entry name" value="Kelch motif"/>
    <property type="match status" value="1"/>
</dbReference>